<dbReference type="SUPFAM" id="SSF51445">
    <property type="entry name" value="(Trans)glycosidases"/>
    <property type="match status" value="1"/>
</dbReference>
<dbReference type="PRINTS" id="PR00743">
    <property type="entry name" value="GLHYDRLASE36"/>
</dbReference>
<dbReference type="InterPro" id="IPR050985">
    <property type="entry name" value="Alpha-glycosidase_related"/>
</dbReference>
<gene>
    <name evidence="6" type="ORF">E4T88_04595</name>
</gene>
<accession>A0A4Y9ITI1</accession>
<protein>
    <recommendedName>
        <fullName evidence="3">Alpha-galactosidase</fullName>
        <ecNumber evidence="3">3.2.1.22</ecNumber>
    </recommendedName>
</protein>
<dbReference type="Pfam" id="PF02065">
    <property type="entry name" value="Melibiase"/>
    <property type="match status" value="1"/>
</dbReference>
<dbReference type="InterPro" id="IPR038417">
    <property type="entry name" value="Alpga-gal_N_sf"/>
</dbReference>
<keyword evidence="5" id="KW-0732">Signal</keyword>
<dbReference type="InterPro" id="IPR002252">
    <property type="entry name" value="Glyco_hydro_36"/>
</dbReference>
<comment type="similarity">
    <text evidence="3">Belongs to the glycosyl hydrolase.</text>
</comment>
<dbReference type="GO" id="GO:0004557">
    <property type="term" value="F:alpha-galactosidase activity"/>
    <property type="evidence" value="ECO:0007669"/>
    <property type="project" value="UniProtKB-UniRule"/>
</dbReference>
<sequence length="696" mass="79602">MKKNIVYLILLLLGSLSVAGQSTVQITGNKNDIGKWISANFRKGVTPPFSFVYGGKHSSTFIKNWSYSVENITGRDLSVIKRIYSYKDPVSGLTVECEVKGFNAYNAVEWVLRFVNTGNKNTPEISSVNASDITFTYKKGGDLKMHYADGSHVSKEDFHQRLKVMQPHDSLYMEPYGGRSSQNAFPFFNMQAPKGQGGVLAAIGWTGTWFAKVKAETSKSTNLKSGMVNLKTYLYPKESIRTPKVCLLFWNGENRFVGHNAFRRLVLEHYTWKQNGKPTVYPVSTSFNYGDPAPCNEYTCMTEDYAIALIKRYAQYKLVPDVFWLDAGWYIKAADVAGKKNWANTVGNWTIDPERFPRGFRPIADEVHKQGAKFMVWFEPERVMKNSDWANQYPQWMLDAKGSVEQEEWQKDGDHDAVLFNLGNAEACKWLGKFIGDFMETNGIDYYRQDFNIEPAGFWYNNDEEGRRGICEIRYIEGLYKFWEYLLNRFPNTIIDNCASGGRRIDLESISRSAALWRTDYNYGEPNGSQCHTYGLELYLPLHGTGIQQADSYTFRSGLGTSVIYNWKVTEGNYNVVDMRNKQAEFNEVRPYFYEDYYPLSGSGDVDITADNIWMVYQLYRPSDDSGYIVGFRRANSPDQTYQVKLQGLKLDREYILTNKDTGAVLVKKGSELAKGFEITLDQPRSSLLMKIEIKP</sequence>
<dbReference type="OrthoDB" id="9758822at2"/>
<name>A0A4Y9ITI1_9BACT</name>
<evidence type="ECO:0000256" key="5">
    <source>
        <dbReference type="SAM" id="SignalP"/>
    </source>
</evidence>
<feature type="active site" description="Nucleophile" evidence="4">
    <location>
        <position position="450"/>
    </location>
</feature>
<dbReference type="Gene3D" id="2.70.98.60">
    <property type="entry name" value="alpha-galactosidase from lactobacil brevis"/>
    <property type="match status" value="1"/>
</dbReference>
<feature type="signal peptide" evidence="5">
    <location>
        <begin position="1"/>
        <end position="19"/>
    </location>
</feature>
<organism evidence="6 7">
    <name type="scientific">Dysgonomonas mossii</name>
    <dbReference type="NCBI Taxonomy" id="163665"/>
    <lineage>
        <taxon>Bacteria</taxon>
        <taxon>Pseudomonadati</taxon>
        <taxon>Bacteroidota</taxon>
        <taxon>Bacteroidia</taxon>
        <taxon>Bacteroidales</taxon>
        <taxon>Dysgonomonadaceae</taxon>
        <taxon>Dysgonomonas</taxon>
    </lineage>
</organism>
<keyword evidence="2 3" id="KW-0326">Glycosidase</keyword>
<dbReference type="EC" id="3.2.1.22" evidence="3"/>
<dbReference type="PANTHER" id="PTHR43053:SF3">
    <property type="entry name" value="ALPHA-GALACTOSIDASE C-RELATED"/>
    <property type="match status" value="1"/>
</dbReference>
<evidence type="ECO:0000256" key="4">
    <source>
        <dbReference type="PIRSR" id="PIRSR005536-1"/>
    </source>
</evidence>
<dbReference type="InterPro" id="IPR013785">
    <property type="entry name" value="Aldolase_TIM"/>
</dbReference>
<dbReference type="PANTHER" id="PTHR43053">
    <property type="entry name" value="GLYCOSIDASE FAMILY 31"/>
    <property type="match status" value="1"/>
</dbReference>
<evidence type="ECO:0000256" key="1">
    <source>
        <dbReference type="ARBA" id="ARBA00022801"/>
    </source>
</evidence>
<proteinExistence type="inferred from homology"/>
<evidence type="ECO:0000313" key="6">
    <source>
        <dbReference type="EMBL" id="TFU91268.1"/>
    </source>
</evidence>
<dbReference type="RefSeq" id="WP_135104283.1">
    <property type="nucleotide sequence ID" value="NZ_JADGKW010000001.1"/>
</dbReference>
<dbReference type="CDD" id="cd14791">
    <property type="entry name" value="GH36"/>
    <property type="match status" value="1"/>
</dbReference>
<dbReference type="PIRSF" id="PIRSF005536">
    <property type="entry name" value="Agal"/>
    <property type="match status" value="1"/>
</dbReference>
<evidence type="ECO:0000256" key="2">
    <source>
        <dbReference type="ARBA" id="ARBA00023295"/>
    </source>
</evidence>
<feature type="active site" description="Proton donor" evidence="4">
    <location>
        <position position="520"/>
    </location>
</feature>
<dbReference type="Gene3D" id="3.20.20.70">
    <property type="entry name" value="Aldolase class I"/>
    <property type="match status" value="1"/>
</dbReference>
<dbReference type="InterPro" id="IPR017853">
    <property type="entry name" value="GH"/>
</dbReference>
<evidence type="ECO:0000256" key="3">
    <source>
        <dbReference type="PIRNR" id="PIRNR005536"/>
    </source>
</evidence>
<comment type="caution">
    <text evidence="6">The sequence shown here is derived from an EMBL/GenBank/DDBJ whole genome shotgun (WGS) entry which is preliminary data.</text>
</comment>
<evidence type="ECO:0000313" key="7">
    <source>
        <dbReference type="Proteomes" id="UP000298285"/>
    </source>
</evidence>
<dbReference type="AlphaFoldDB" id="A0A4Y9ITI1"/>
<dbReference type="EMBL" id="SPPK01000001">
    <property type="protein sequence ID" value="TFU91268.1"/>
    <property type="molecule type" value="Genomic_DNA"/>
</dbReference>
<feature type="chain" id="PRO_5021274610" description="Alpha-galactosidase" evidence="5">
    <location>
        <begin position="20"/>
        <end position="696"/>
    </location>
</feature>
<reference evidence="6 7" key="1">
    <citation type="submission" date="2019-03" db="EMBL/GenBank/DDBJ databases">
        <title>Diversity of the mouse oral microbiome.</title>
        <authorList>
            <person name="Joseph S."/>
            <person name="Aduse-Opoku J."/>
            <person name="Curtis M."/>
            <person name="Wade W."/>
            <person name="Hashim A."/>
        </authorList>
    </citation>
    <scope>NUCLEOTIDE SEQUENCE [LARGE SCALE GENOMIC DNA]</scope>
    <source>
        <strain evidence="6 7">P11</strain>
    </source>
</reference>
<keyword evidence="1 3" id="KW-0378">Hydrolase</keyword>
<comment type="catalytic activity">
    <reaction evidence="3">
        <text>Hydrolysis of terminal, non-reducing alpha-D-galactose residues in alpha-D-galactosides, including galactose oligosaccharides, galactomannans and galactolipids.</text>
        <dbReference type="EC" id="3.2.1.22"/>
    </reaction>
</comment>
<dbReference type="GO" id="GO:0016052">
    <property type="term" value="P:carbohydrate catabolic process"/>
    <property type="evidence" value="ECO:0007669"/>
    <property type="project" value="InterPro"/>
</dbReference>
<dbReference type="Proteomes" id="UP000298285">
    <property type="component" value="Unassembled WGS sequence"/>
</dbReference>